<protein>
    <recommendedName>
        <fullName evidence="4">Phospho-2-dehydro-3-deoxyheptonate aldolase</fullName>
        <ecNumber evidence="4">2.5.1.54</ecNumber>
    </recommendedName>
</protein>
<dbReference type="InParanoid" id="E3JBK5"/>
<comment type="catalytic activity">
    <reaction evidence="4">
        <text>D-erythrose 4-phosphate + phosphoenolpyruvate + H2O = 7-phospho-2-dehydro-3-deoxy-D-arabino-heptonate + phosphate</text>
        <dbReference type="Rhea" id="RHEA:14717"/>
        <dbReference type="ChEBI" id="CHEBI:15377"/>
        <dbReference type="ChEBI" id="CHEBI:16897"/>
        <dbReference type="ChEBI" id="CHEBI:43474"/>
        <dbReference type="ChEBI" id="CHEBI:58394"/>
        <dbReference type="ChEBI" id="CHEBI:58702"/>
        <dbReference type="EC" id="2.5.1.54"/>
    </reaction>
</comment>
<comment type="similarity">
    <text evidence="1 4">Belongs to the class-II DAHP synthase family.</text>
</comment>
<dbReference type="SUPFAM" id="SSF51569">
    <property type="entry name" value="Aldolase"/>
    <property type="match status" value="1"/>
</dbReference>
<keyword evidence="6" id="KW-1185">Reference proteome</keyword>
<dbReference type="Pfam" id="PF01474">
    <property type="entry name" value="DAHP_synth_2"/>
    <property type="match status" value="1"/>
</dbReference>
<dbReference type="PANTHER" id="PTHR21337">
    <property type="entry name" value="PHOSPHO-2-DEHYDRO-3-DEOXYHEPTONATE ALDOLASE 1, 2"/>
    <property type="match status" value="1"/>
</dbReference>
<evidence type="ECO:0000256" key="2">
    <source>
        <dbReference type="ARBA" id="ARBA00022679"/>
    </source>
</evidence>
<organism evidence="5 6">
    <name type="scientific">Pseudofrankia inefficax (strain DSM 45817 / CECT 9037 / DDB 130130 / EuI1c)</name>
    <name type="common">Frankia inefficax</name>
    <dbReference type="NCBI Taxonomy" id="298654"/>
    <lineage>
        <taxon>Bacteria</taxon>
        <taxon>Bacillati</taxon>
        <taxon>Actinomycetota</taxon>
        <taxon>Actinomycetes</taxon>
        <taxon>Frankiales</taxon>
        <taxon>Frankiaceae</taxon>
        <taxon>Pseudofrankia</taxon>
    </lineage>
</organism>
<dbReference type="HOGENOM" id="CLU_026885_0_1_11"/>
<feature type="binding site" evidence="3">
    <location>
        <begin position="303"/>
        <end position="304"/>
    </location>
    <ligand>
        <name>phosphoenolpyruvate</name>
        <dbReference type="ChEBI" id="CHEBI:58702"/>
    </ligand>
</feature>
<keyword evidence="3" id="KW-0104">Cadmium</keyword>
<keyword evidence="2 4" id="KW-0808">Transferase</keyword>
<dbReference type="UniPathway" id="UPA00053">
    <property type="reaction ID" value="UER00084"/>
</dbReference>
<feature type="binding site" evidence="3">
    <location>
        <position position="106"/>
    </location>
    <ligand>
        <name>Mn(2+)</name>
        <dbReference type="ChEBI" id="CHEBI:29035"/>
    </ligand>
</feature>
<name>E3JBK5_PSEI1</name>
<dbReference type="FunCoup" id="E3JBK5">
    <property type="interactions" value="262"/>
</dbReference>
<feature type="binding site" evidence="3">
    <location>
        <position position="357"/>
    </location>
    <ligand>
        <name>phosphoenolpyruvate</name>
        <dbReference type="ChEBI" id="CHEBI:58702"/>
    </ligand>
</feature>
<gene>
    <name evidence="5" type="ordered locus">FraEuI1c_1821</name>
</gene>
<feature type="binding site" evidence="3">
    <location>
        <position position="430"/>
    </location>
    <ligand>
        <name>Mn(2+)</name>
        <dbReference type="ChEBI" id="CHEBI:29035"/>
    </ligand>
</feature>
<dbReference type="Gene3D" id="3.20.20.70">
    <property type="entry name" value="Aldolase class I"/>
    <property type="match status" value="2"/>
</dbReference>
<sequence length="492" mass="52986">MAAGGNRRETFAAGPYPGRVSELGLDSAPVATGQALTDQAHPELDLWRTLPAKQQPNWPDQAALRGAYAELSALPPLVIAPEVRSLTERLADVARGEAFLLQGGDCAETFAANTANNIRDKVKTLLQMAVVLTYGASTPVVKVARIAGQYAKPRSADIETSTGLPSYRGDAVNGLEATLAARLPDPYRMVSAYHHSAAALNLIRAFATGGFSSLSQVHEWNKAFVRDSAAGRRYELMATDIERALAFMAACGIDLDRTSELGGVELYTSHEGLLLDYERALTRVEESTGQVCDLSAHMIWIGERTRDLDGAHMEFLSRVTNPIGCKIGPKASPDEVLAIAERINPEHIPGRLTLISRMGTGRVRDALPAVVEKVNAAGHPVVWACDPMHGNTRDVGGVKTRHFDDVLDEVLGFFEVHKDLGTHPGGLHIELTGEDVTECLGGGQEIGEADLGGRYETACDPRLNTSQALELAFLVAEMLQATRSRRAQAHTE</sequence>
<keyword evidence="4" id="KW-0057">Aromatic amino acid biosynthesis</keyword>
<accession>E3JBK5</accession>
<feature type="binding site" evidence="3">
    <location>
        <position position="326"/>
    </location>
    <ligand>
        <name>phosphoenolpyruvate</name>
        <dbReference type="ChEBI" id="CHEBI:58702"/>
    </ligand>
</feature>
<dbReference type="GO" id="GO:0009073">
    <property type="term" value="P:aromatic amino acid family biosynthetic process"/>
    <property type="evidence" value="ECO:0007669"/>
    <property type="project" value="UniProtKB-KW"/>
</dbReference>
<dbReference type="GO" id="GO:0009423">
    <property type="term" value="P:chorismate biosynthetic process"/>
    <property type="evidence" value="ECO:0007669"/>
    <property type="project" value="UniProtKB-UniPathway"/>
</dbReference>
<reference evidence="5 6" key="1">
    <citation type="submission" date="2010-10" db="EMBL/GenBank/DDBJ databases">
        <title>Complete sequence of Frankia sp. EuI1c.</title>
        <authorList>
            <consortium name="US DOE Joint Genome Institute"/>
            <person name="Lucas S."/>
            <person name="Copeland A."/>
            <person name="Lapidus A."/>
            <person name="Cheng J.-F."/>
            <person name="Bruce D."/>
            <person name="Goodwin L."/>
            <person name="Pitluck S."/>
            <person name="Chertkov O."/>
            <person name="Detter J.C."/>
            <person name="Han C."/>
            <person name="Tapia R."/>
            <person name="Land M."/>
            <person name="Hauser L."/>
            <person name="Jeffries C."/>
            <person name="Kyrpides N."/>
            <person name="Ivanova N."/>
            <person name="Mikhailova N."/>
            <person name="Beauchemin N."/>
            <person name="Sen A."/>
            <person name="Sur S.A."/>
            <person name="Gtari M."/>
            <person name="Wall L."/>
            <person name="Tisa L."/>
            <person name="Woyke T."/>
        </authorList>
    </citation>
    <scope>NUCLEOTIDE SEQUENCE [LARGE SCALE GENOMIC DNA]</scope>
    <source>
        <strain evidence="6">DSM 45817 / CECT 9037 / EuI1c</strain>
    </source>
</reference>
<dbReference type="eggNOG" id="COG3200">
    <property type="taxonomic scope" value="Bacteria"/>
</dbReference>
<keyword evidence="3" id="KW-0170">Cobalt</keyword>
<dbReference type="EMBL" id="CP002299">
    <property type="protein sequence ID" value="ADP79877.1"/>
    <property type="molecule type" value="Genomic_DNA"/>
</dbReference>
<evidence type="ECO:0000256" key="1">
    <source>
        <dbReference type="ARBA" id="ARBA00008911"/>
    </source>
</evidence>
<proteinExistence type="inferred from homology"/>
<feature type="binding site" evidence="3">
    <location>
        <position position="145"/>
    </location>
    <ligand>
        <name>phosphoenolpyruvate</name>
        <dbReference type="ChEBI" id="CHEBI:58702"/>
    </ligand>
</feature>
<comment type="cofactor">
    <cofactor evidence="3">
        <name>Mn(2+)</name>
        <dbReference type="ChEBI" id="CHEBI:29035"/>
    </cofactor>
    <cofactor evidence="3">
        <name>Co(2+)</name>
        <dbReference type="ChEBI" id="CHEBI:48828"/>
    </cofactor>
    <cofactor evidence="3">
        <name>Cd(2+)</name>
        <dbReference type="ChEBI" id="CHEBI:48775"/>
    </cofactor>
    <text evidence="3">Binds 1 divalent cation per subunit. The enzyme is active with manganese, cobalt or cadmium ions.</text>
</comment>
<feature type="binding site" evidence="3">
    <location>
        <position position="460"/>
    </location>
    <ligand>
        <name>Mn(2+)</name>
        <dbReference type="ChEBI" id="CHEBI:29035"/>
    </ligand>
</feature>
<dbReference type="EC" id="2.5.1.54" evidence="4"/>
<feature type="binding site" evidence="3">
    <location>
        <position position="389"/>
    </location>
    <ligand>
        <name>Mn(2+)</name>
        <dbReference type="ChEBI" id="CHEBI:29035"/>
    </ligand>
</feature>
<keyword evidence="4" id="KW-0028">Amino-acid biosynthesis</keyword>
<dbReference type="NCBIfam" id="TIGR01358">
    <property type="entry name" value="DAHP_synth_II"/>
    <property type="match status" value="1"/>
</dbReference>
<dbReference type="GO" id="GO:0003849">
    <property type="term" value="F:3-deoxy-7-phosphoheptulonate synthase activity"/>
    <property type="evidence" value="ECO:0007669"/>
    <property type="project" value="UniProtKB-EC"/>
</dbReference>
<evidence type="ECO:0000313" key="5">
    <source>
        <dbReference type="EMBL" id="ADP79877.1"/>
    </source>
</evidence>
<dbReference type="AlphaFoldDB" id="E3JBK5"/>
<evidence type="ECO:0000256" key="4">
    <source>
        <dbReference type="RuleBase" id="RU363071"/>
    </source>
</evidence>
<keyword evidence="3" id="KW-0464">Manganese</keyword>
<comment type="pathway">
    <text evidence="4">Metabolic intermediate biosynthesis; chorismate biosynthesis; chorismate from D-erythrose 4-phosphate and phosphoenolpyruvate: step 1/7.</text>
</comment>
<dbReference type="KEGG" id="fri:FraEuI1c_1821"/>
<dbReference type="Proteomes" id="UP000002484">
    <property type="component" value="Chromosome"/>
</dbReference>
<dbReference type="InterPro" id="IPR013785">
    <property type="entry name" value="Aldolase_TIM"/>
</dbReference>
<dbReference type="PANTHER" id="PTHR21337:SF0">
    <property type="entry name" value="PHOSPHO-2-DEHYDRO-3-DEOXYHEPTONATE ALDOLASE"/>
    <property type="match status" value="1"/>
</dbReference>
<evidence type="ECO:0000313" key="6">
    <source>
        <dbReference type="Proteomes" id="UP000002484"/>
    </source>
</evidence>
<dbReference type="InterPro" id="IPR002480">
    <property type="entry name" value="DAHP_synth_2"/>
</dbReference>
<evidence type="ECO:0000256" key="3">
    <source>
        <dbReference type="PIRSR" id="PIRSR602480-1"/>
    </source>
</evidence>
<dbReference type="GO" id="GO:0008652">
    <property type="term" value="P:amino acid biosynthetic process"/>
    <property type="evidence" value="ECO:0007669"/>
    <property type="project" value="UniProtKB-KW"/>
</dbReference>
<dbReference type="STRING" id="298654.FraEuI1c_1821"/>